<dbReference type="InterPro" id="IPR039034">
    <property type="entry name" value="INPP4"/>
</dbReference>
<dbReference type="EMBL" id="BEYU01000141">
    <property type="protein sequence ID" value="GBG33063.1"/>
    <property type="molecule type" value="Genomic_DNA"/>
</dbReference>
<dbReference type="GO" id="GO:0016316">
    <property type="term" value="F:phosphatidylinositol-3,4-bisphosphate 4-phosphatase activity"/>
    <property type="evidence" value="ECO:0007669"/>
    <property type="project" value="InterPro"/>
</dbReference>
<accession>A0A2R5GWM3</accession>
<reference evidence="4 5" key="1">
    <citation type="submission" date="2017-12" db="EMBL/GenBank/DDBJ databases">
        <title>Sequencing, de novo assembly and annotation of complete genome of a new Thraustochytrid species, strain FCC1311.</title>
        <authorList>
            <person name="Sedici K."/>
            <person name="Godart F."/>
            <person name="Aiese Cigliano R."/>
            <person name="Sanseverino W."/>
            <person name="Barakat M."/>
            <person name="Ortet P."/>
            <person name="Marechal E."/>
            <person name="Cagnac O."/>
            <person name="Amato A."/>
        </authorList>
    </citation>
    <scope>NUCLEOTIDE SEQUENCE [LARGE SCALE GENOMIC DNA]</scope>
</reference>
<evidence type="ECO:0000256" key="1">
    <source>
        <dbReference type="ARBA" id="ARBA00022801"/>
    </source>
</evidence>
<evidence type="ECO:0000313" key="5">
    <source>
        <dbReference type="Proteomes" id="UP000241890"/>
    </source>
</evidence>
<sequence>MRQLVQVVARLEAPWIPCDALHLRLLEQESPDQHLAHASQHRHAGQHDNDNVASEHNDLFAVKEEEGFSGGGGGGGGVYVGEQRNRNWKYNLVYLSNTVSVKPAYTPLLRTFEVVLSFALAPDSRALVFQVCQGYGPQGSIAPAASVLGITHVDARALAESGRVDLEVWWSAEAVARVNPQQNLAAGANPTTMGRLVLSVLQVPVWQQLCGTTLAKYAGRLLQHPSARTLVVSALSSSIPVPYREEEENQVIASEIAFETMLTFSVPTQLLRLRLARLVEYCQRWEKLYSAVRIANCHFSSDHLAAKHGYERVKLTILGARHLSQTQHSQQANGDGTKRKSNAFSGALRGMMQTAQKRMDASGMGQPLQTGPSSSSSSSSSQKLCNPFVRVSYQHPAGHRVVVGRTTAEHRTMDPVFKTCLLENEFASLEGPNTLSFYVPSTPDVLVMFEVFHERNSTLTQRTTNVPMMEACYPLGALLAMQAKASAAGLAHAALNLCPHGTQTPVLGTLQVATQSTRDKSDPMAHARDATFVPGNPFYFQWGVRWMDTFVQHMHEDVVTLNQLLKACQDSEEAVANELRAGTLVTSCMKQSVCKKDFHVGAMPTNLHANFWVCQFEFQCELSCSWRTCVSRSSPSITTTTAAAASLPTSVSAKTCCGGPTKFFKTSIKSTTKTCKASTSFGDEAASIHKRSVNSCRELHKASPQEWTPGSPEALPLVNVTNEDAKVVTEQWQHLANAWRKHFLRESVVLSQALSSLVTCFVTELAVRLSGSDIAVHHVSQWAESGAIGGLWVRQLYEIGFLVGWESLVSAQGKELGMLEDAIAGLEALEKSTRFHIIPYEDMPSCGFAKSASEALLLRQECQIYVHVSDGADASRSPRGAGSGDANDRQQASEIQVYIAVPRQEYETLVAPVTSEKLMRGIRVVPVLFTQGINETQTLANLTTFLTDTAGSTRQLDLNHASLRRVERYLESYREWLRLCGYGVGRGGEPETLRLAAESLQRAVHAQQRAAKDVQVLISAENAVRALNGGRITFCKSGKDRTAMSMTLEQTRLLRATPLPGNRSLEHLDDQVMANLMREYGGRIVVAEKNVGRPKYSFNAAQRQLLPSIYRPPTTTIQDFYTSVLARDS</sequence>
<dbReference type="AlphaFoldDB" id="A0A2R5GWM3"/>
<dbReference type="PANTHER" id="PTHR12187:SF11">
    <property type="entry name" value="PHOSPHATIDYLINOSITOL-3,4-BISPHOSPHATE 4-PHOSPHATASE"/>
    <property type="match status" value="1"/>
</dbReference>
<dbReference type="PANTHER" id="PTHR12187">
    <property type="entry name" value="AGAP000124-PA"/>
    <property type="match status" value="1"/>
</dbReference>
<evidence type="ECO:0000256" key="2">
    <source>
        <dbReference type="ARBA" id="ARBA00023098"/>
    </source>
</evidence>
<name>A0A2R5GWM3_9STRA</name>
<feature type="region of interest" description="Disordered" evidence="3">
    <location>
        <begin position="355"/>
        <end position="383"/>
    </location>
</feature>
<proteinExistence type="predicted"/>
<dbReference type="InParanoid" id="A0A2R5GWM3"/>
<evidence type="ECO:0000256" key="3">
    <source>
        <dbReference type="SAM" id="MobiDB-lite"/>
    </source>
</evidence>
<dbReference type="OrthoDB" id="159395at2759"/>
<feature type="region of interest" description="Disordered" evidence="3">
    <location>
        <begin position="33"/>
        <end position="52"/>
    </location>
</feature>
<keyword evidence="2" id="KW-0443">Lipid metabolism</keyword>
<dbReference type="GO" id="GO:0005737">
    <property type="term" value="C:cytoplasm"/>
    <property type="evidence" value="ECO:0007669"/>
    <property type="project" value="TreeGrafter"/>
</dbReference>
<gene>
    <name evidence="4" type="ORF">FCC1311_092872</name>
</gene>
<evidence type="ECO:0000313" key="4">
    <source>
        <dbReference type="EMBL" id="GBG33063.1"/>
    </source>
</evidence>
<protein>
    <submittedName>
        <fullName evidence="4">Type II inositol 3,4-bisphosphate 4-phosphatase</fullName>
    </submittedName>
</protein>
<keyword evidence="1" id="KW-0378">Hydrolase</keyword>
<dbReference type="Proteomes" id="UP000241890">
    <property type="component" value="Unassembled WGS sequence"/>
</dbReference>
<comment type="caution">
    <text evidence="4">The sequence shown here is derived from an EMBL/GenBank/DDBJ whole genome shotgun (WGS) entry which is preliminary data.</text>
</comment>
<organism evidence="4 5">
    <name type="scientific">Hondaea fermentalgiana</name>
    <dbReference type="NCBI Taxonomy" id="2315210"/>
    <lineage>
        <taxon>Eukaryota</taxon>
        <taxon>Sar</taxon>
        <taxon>Stramenopiles</taxon>
        <taxon>Bigyra</taxon>
        <taxon>Labyrinthulomycetes</taxon>
        <taxon>Thraustochytrida</taxon>
        <taxon>Thraustochytriidae</taxon>
        <taxon>Hondaea</taxon>
    </lineage>
</organism>
<keyword evidence="5" id="KW-1185">Reference proteome</keyword>